<dbReference type="RefSeq" id="WP_153248124.1">
    <property type="nucleotide sequence ID" value="NZ_CP044205.1"/>
</dbReference>
<evidence type="ECO:0000313" key="2">
    <source>
        <dbReference type="Proteomes" id="UP000325755"/>
    </source>
</evidence>
<dbReference type="InterPro" id="IPR013418">
    <property type="entry name" value="CRISPR-assoc_prot_Cas7/Csd2"/>
</dbReference>
<organism evidence="1 2">
    <name type="scientific">Candidatus Methylospira mobilis</name>
    <dbReference type="NCBI Taxonomy" id="1808979"/>
    <lineage>
        <taxon>Bacteria</taxon>
        <taxon>Pseudomonadati</taxon>
        <taxon>Pseudomonadota</taxon>
        <taxon>Gammaproteobacteria</taxon>
        <taxon>Methylococcales</taxon>
        <taxon>Methylococcaceae</taxon>
        <taxon>Candidatus Methylospira</taxon>
    </lineage>
</organism>
<dbReference type="AlphaFoldDB" id="A0A5Q0BG87"/>
<evidence type="ECO:0000313" key="1">
    <source>
        <dbReference type="EMBL" id="QFY42142.1"/>
    </source>
</evidence>
<dbReference type="NCBIfam" id="TIGR02589">
    <property type="entry name" value="cas_Csd2"/>
    <property type="match status" value="1"/>
</dbReference>
<sequence length="318" mass="35893">MSQNVLANRHDFLLLFEVTNGNPNGDPDAGNMPRIDPNSNHGLVSDVCLKRKVRNFVETFPPKRHENDDSNGFNILIKQGAVIETEQKEAIRSAKDQHKDDKDKQAEAAMKWLCREFFDVRTFGGVLSTGDDVMKGSAWGQVRGPVQFTFGQSYHPITPLEITITRCAVTKEADKAKERTMGSKHIVPYALYSAKGYVSPAFAERTGFTQADLDLLFEALLQMFEHDRSAARGEMVVRGLYDFEHIGTQHENNAEQNKREARLGCAHAHKLFEGIKVDLSDDAKAKGFPESFVDYQVVCEWTNENMPKGIRLHKRHEV</sequence>
<proteinExistence type="predicted"/>
<dbReference type="EMBL" id="CP044205">
    <property type="protein sequence ID" value="QFY42142.1"/>
    <property type="molecule type" value="Genomic_DNA"/>
</dbReference>
<name>A0A5Q0BG87_9GAMM</name>
<dbReference type="GO" id="GO:0043571">
    <property type="term" value="P:maintenance of CRISPR repeat elements"/>
    <property type="evidence" value="ECO:0007669"/>
    <property type="project" value="InterPro"/>
</dbReference>
<dbReference type="Pfam" id="PF05107">
    <property type="entry name" value="Cas_Cas7"/>
    <property type="match status" value="1"/>
</dbReference>
<gene>
    <name evidence="1" type="primary">cas7c</name>
    <name evidence="1" type="ORF">F6R98_05440</name>
</gene>
<protein>
    <submittedName>
        <fullName evidence="1">Type I-C CRISPR-associated protein Cas7/Csd2</fullName>
    </submittedName>
</protein>
<accession>A0A5Q0BG87</accession>
<dbReference type="NCBIfam" id="TIGR01595">
    <property type="entry name" value="cas_CT1132"/>
    <property type="match status" value="1"/>
</dbReference>
<keyword evidence="2" id="KW-1185">Reference proteome</keyword>
<dbReference type="KEGG" id="mmob:F6R98_05440"/>
<dbReference type="OrthoDB" id="9776792at2"/>
<dbReference type="Proteomes" id="UP000325755">
    <property type="component" value="Chromosome"/>
</dbReference>
<dbReference type="InParanoid" id="A0A5Q0BG87"/>
<reference evidence="1 2" key="1">
    <citation type="submission" date="2019-09" db="EMBL/GenBank/DDBJ databases">
        <title>Ecophysiology of the spiral-shaped methanotroph Methylospira mobilis as revealed by the complete genome sequence.</title>
        <authorList>
            <person name="Oshkin I.Y."/>
            <person name="Dedysh S.N."/>
            <person name="Miroshnikov K."/>
            <person name="Danilova O.V."/>
            <person name="Hakobyan A."/>
            <person name="Liesack W."/>
        </authorList>
    </citation>
    <scope>NUCLEOTIDE SEQUENCE [LARGE SCALE GENOMIC DNA]</scope>
    <source>
        <strain evidence="1 2">Shm1</strain>
    </source>
</reference>
<dbReference type="InterPro" id="IPR006482">
    <property type="entry name" value="Cas7_Csh2/Csh2"/>
</dbReference>